<dbReference type="SUPFAM" id="SSF51556">
    <property type="entry name" value="Metallo-dependent hydrolases"/>
    <property type="match status" value="1"/>
</dbReference>
<gene>
    <name evidence="3" type="ORF">A9C11_13635</name>
</gene>
<dbReference type="Gene3D" id="3.20.20.140">
    <property type="entry name" value="Metal-dependent hydrolases"/>
    <property type="match status" value="1"/>
</dbReference>
<evidence type="ECO:0000259" key="2">
    <source>
        <dbReference type="Pfam" id="PF04909"/>
    </source>
</evidence>
<evidence type="ECO:0000313" key="3">
    <source>
        <dbReference type="EMBL" id="ANI14967.1"/>
    </source>
</evidence>
<proteinExistence type="predicted"/>
<dbReference type="EMBL" id="CP015878">
    <property type="protein sequence ID" value="ANI14967.1"/>
    <property type="molecule type" value="Genomic_DNA"/>
</dbReference>
<dbReference type="PANTHER" id="PTHR21240">
    <property type="entry name" value="2-AMINO-3-CARBOXYLMUCONATE-6-SEMIALDEHYDE DECARBOXYLASE"/>
    <property type="match status" value="1"/>
</dbReference>
<dbReference type="Proteomes" id="UP000077748">
    <property type="component" value="Chromosome"/>
</dbReference>
<protein>
    <submittedName>
        <fullName evidence="3">Amidohydrolase</fullName>
    </submittedName>
</protein>
<dbReference type="InterPro" id="IPR032465">
    <property type="entry name" value="ACMSD"/>
</dbReference>
<organism evidence="3 4">
    <name type="scientific">Pseudomonas citronellolis</name>
    <dbReference type="NCBI Taxonomy" id="53408"/>
    <lineage>
        <taxon>Bacteria</taxon>
        <taxon>Pseudomonadati</taxon>
        <taxon>Pseudomonadota</taxon>
        <taxon>Gammaproteobacteria</taxon>
        <taxon>Pseudomonadales</taxon>
        <taxon>Pseudomonadaceae</taxon>
        <taxon>Pseudomonas</taxon>
    </lineage>
</organism>
<dbReference type="InterPro" id="IPR006680">
    <property type="entry name" value="Amidohydro-rel"/>
</dbReference>
<evidence type="ECO:0000256" key="1">
    <source>
        <dbReference type="ARBA" id="ARBA00023239"/>
    </source>
</evidence>
<name>A0A1A9KBD8_9PSED</name>
<dbReference type="InterPro" id="IPR032466">
    <property type="entry name" value="Metal_Hydrolase"/>
</dbReference>
<dbReference type="GO" id="GO:0016831">
    <property type="term" value="F:carboxy-lyase activity"/>
    <property type="evidence" value="ECO:0007669"/>
    <property type="project" value="InterPro"/>
</dbReference>
<keyword evidence="1" id="KW-0456">Lyase</keyword>
<dbReference type="PANTHER" id="PTHR21240:SF19">
    <property type="entry name" value="CATALYTIC_ HYDROLASE"/>
    <property type="match status" value="1"/>
</dbReference>
<keyword evidence="3" id="KW-0378">Hydrolase</keyword>
<reference evidence="3 4" key="1">
    <citation type="submission" date="2016-05" db="EMBL/GenBank/DDBJ databases">
        <title>Genome Sequence of Pseudomonas citronellolis Strain SJTE-3, an Estrogens and Persistent Organic Pollutants degradation strain.</title>
        <authorList>
            <person name="Liang R."/>
        </authorList>
    </citation>
    <scope>NUCLEOTIDE SEQUENCE [LARGE SCALE GENOMIC DNA]</scope>
    <source>
        <strain evidence="3 4">SJTE-3</strain>
    </source>
</reference>
<dbReference type="GO" id="GO:0016787">
    <property type="term" value="F:hydrolase activity"/>
    <property type="evidence" value="ECO:0007669"/>
    <property type="project" value="UniProtKB-KW"/>
</dbReference>
<dbReference type="AlphaFoldDB" id="A0A1A9KBD8"/>
<evidence type="ECO:0000313" key="4">
    <source>
        <dbReference type="Proteomes" id="UP000077748"/>
    </source>
</evidence>
<dbReference type="Pfam" id="PF04909">
    <property type="entry name" value="Amidohydro_2"/>
    <property type="match status" value="1"/>
</dbReference>
<sequence length="282" mass="31156">MKIIDMRCRPAFLHPFFGAVPGSAEHATARWLNRRVGTRGDDAHFERSLTHEGFLAEVRDAGLHKAVVVGRHTPAQHLPNERIHAIVNGHAQLLGIGSVDPALQGVEGALAEIDHAIDDLGLAGIDLEPGFGEPARHPDDALYWPIYEHLQKRAIPLFLMSGPTTPDPAYNDPGRLAAVARAFPDLRIVVYHGFWPNVQQAIGLAFRYENVHLVPDMYLFLPGSEAYVQAANGFLADQLLFGSSYTFRPIRQSIEDAQRLGLSEHALERFFHGNAARLFGLD</sequence>
<dbReference type="RefSeq" id="WP_064582937.1">
    <property type="nucleotide sequence ID" value="NZ_CP015878.1"/>
</dbReference>
<accession>A0A1A9KBD8</accession>
<feature type="domain" description="Amidohydrolase-related" evidence="2">
    <location>
        <begin position="96"/>
        <end position="281"/>
    </location>
</feature>